<proteinExistence type="predicted"/>
<reference evidence="3" key="1">
    <citation type="submission" date="2016-10" db="EMBL/GenBank/DDBJ databases">
        <authorList>
            <person name="Varghese N."/>
        </authorList>
    </citation>
    <scope>NUCLEOTIDE SEQUENCE</scope>
</reference>
<organism evidence="3">
    <name type="scientific">uncultured virus</name>
    <dbReference type="NCBI Taxonomy" id="340016"/>
    <lineage>
        <taxon>Viruses</taxon>
        <taxon>environmental samples</taxon>
    </lineage>
</organism>
<evidence type="ECO:0000313" key="3">
    <source>
        <dbReference type="EMBL" id="ASE99770.1"/>
    </source>
</evidence>
<reference evidence="3" key="2">
    <citation type="journal article" date="2017" name="Nat. Commun.">
        <title>Single-virus genomics reveals hidden cosmopolitan and abundant viruses.</title>
        <authorList>
            <person name="Martinez-Hernandez F."/>
            <person name="Fornas O."/>
            <person name="Lluesma Gomez M."/>
            <person name="Bolduc B."/>
            <person name="de la Cruz Pena M.J."/>
            <person name="Martinez J.M."/>
            <person name="Anton J."/>
            <person name="Gasol J.M."/>
            <person name="Rosselli R."/>
            <person name="Rodriguez-Valera F."/>
            <person name="Sullivan M.B."/>
            <person name="Acinas S.G."/>
            <person name="Martinez-Garcia M."/>
        </authorList>
    </citation>
    <scope>NUCLEOTIDE SEQUENCE</scope>
</reference>
<protein>
    <recommendedName>
        <fullName evidence="4">I-spanin</fullName>
    </recommendedName>
</protein>
<dbReference type="EMBL" id="KY052794">
    <property type="protein sequence ID" value="ASE99770.1"/>
    <property type="molecule type" value="Genomic_DNA"/>
</dbReference>
<name>A0A218MKH1_9VIRU</name>
<evidence type="ECO:0000256" key="1">
    <source>
        <dbReference type="SAM" id="Coils"/>
    </source>
</evidence>
<feature type="coiled-coil region" evidence="1">
    <location>
        <begin position="25"/>
        <end position="59"/>
    </location>
</feature>
<feature type="transmembrane region" description="Helical" evidence="2">
    <location>
        <begin position="6"/>
        <end position="25"/>
    </location>
</feature>
<evidence type="ECO:0000256" key="2">
    <source>
        <dbReference type="SAM" id="Phobius"/>
    </source>
</evidence>
<keyword evidence="2" id="KW-0472">Membrane</keyword>
<keyword evidence="2" id="KW-0812">Transmembrane</keyword>
<keyword evidence="1" id="KW-0175">Coiled coil</keyword>
<sequence>MFGFKGMAMMIVVVAVMAGGFFLYYKDTQKKIATLISNNAKLETAVQSQKATIVALEENFDKQSELITSLSVKAQEAEAGYRSLSKKLRRHDMEELSRAKPGLMENKINNGTKKLFDELENITSAPKPEAKPTPPTK</sequence>
<keyword evidence="2" id="KW-1133">Transmembrane helix</keyword>
<accession>A0A218MKH1</accession>
<evidence type="ECO:0008006" key="4">
    <source>
        <dbReference type="Google" id="ProtNLM"/>
    </source>
</evidence>